<evidence type="ECO:0000313" key="5">
    <source>
        <dbReference type="EMBL" id="MBB6095621.1"/>
    </source>
</evidence>
<accession>A0A841HQJ2</accession>
<dbReference type="Gene3D" id="3.90.220.20">
    <property type="entry name" value="DNA methylase specificity domains"/>
    <property type="match status" value="2"/>
</dbReference>
<keyword evidence="5" id="KW-0378">Hydrolase</keyword>
<gene>
    <name evidence="5" type="ORF">HNQ60_004512</name>
</gene>
<reference evidence="5 6" key="1">
    <citation type="submission" date="2020-08" db="EMBL/GenBank/DDBJ databases">
        <title>Genomic Encyclopedia of Type Strains, Phase IV (KMG-IV): sequencing the most valuable type-strain genomes for metagenomic binning, comparative biology and taxonomic classification.</title>
        <authorList>
            <person name="Goeker M."/>
        </authorList>
    </citation>
    <scope>NUCLEOTIDE SEQUENCE [LARGE SCALE GENOMIC DNA]</scope>
    <source>
        <strain evidence="5 6">DSM 26723</strain>
    </source>
</reference>
<dbReference type="InterPro" id="IPR000055">
    <property type="entry name" value="Restrct_endonuc_typeI_TRD"/>
</dbReference>
<sequence length="414" mass="45514">MSSAAWNYQPLGDVAELITGPFGSSLKKHDYVLGGIPIINPMHIERGRLVPTPAMTVSPKTASRLDTFRLHTGDVVIGRRGEMGRCAVVTTENNGWLCGTGSLIVRPSRDVYAPYLQRFLSSPEVVAVLEGASVGSTMVNLNQRIMRNLEVPLPPLAEQKRIADKLDRLLAAVDTCKTRLDAIPAILKRFRQSVLSAATSGELTEGCASLDEWEEAEFGDVLIELRNGLSPKPREQPPGTPILRISSVRPGEIDQSDVRYLDADDETIERYRLRPKDLLFTRYNGTLEFVGVCAMYRRHASTILYPDKLIRARVDTRKVLPEFVELWFAAPKQRSAIESLVRSSAGQKGVSGADLKRLPIRLPTLREQQRIVAFVASALESAAAVEAKAAAGSVRSERLDKGLLRIAFCGDLAS</sequence>
<name>A0A841HQJ2_9GAMM</name>
<dbReference type="GO" id="GO:0009035">
    <property type="term" value="F:type I site-specific deoxyribonuclease activity"/>
    <property type="evidence" value="ECO:0007669"/>
    <property type="project" value="UniProtKB-EC"/>
</dbReference>
<dbReference type="Pfam" id="PF01420">
    <property type="entry name" value="Methylase_S"/>
    <property type="match status" value="2"/>
</dbReference>
<dbReference type="CDD" id="cd16961">
    <property type="entry name" value="RMtype1_S_TRD-CR_like"/>
    <property type="match status" value="1"/>
</dbReference>
<dbReference type="PANTHER" id="PTHR43140:SF1">
    <property type="entry name" value="TYPE I RESTRICTION ENZYME ECOKI SPECIFICITY SUBUNIT"/>
    <property type="match status" value="1"/>
</dbReference>
<evidence type="ECO:0000259" key="4">
    <source>
        <dbReference type="Pfam" id="PF01420"/>
    </source>
</evidence>
<dbReference type="InterPro" id="IPR044946">
    <property type="entry name" value="Restrct_endonuc_typeI_TRD_sf"/>
</dbReference>
<dbReference type="SUPFAM" id="SSF116734">
    <property type="entry name" value="DNA methylase specificity domain"/>
    <property type="match status" value="2"/>
</dbReference>
<dbReference type="GO" id="GO:0009307">
    <property type="term" value="P:DNA restriction-modification system"/>
    <property type="evidence" value="ECO:0007669"/>
    <property type="project" value="UniProtKB-KW"/>
</dbReference>
<dbReference type="EMBL" id="JACHHZ010000006">
    <property type="protein sequence ID" value="MBB6095621.1"/>
    <property type="molecule type" value="Genomic_DNA"/>
</dbReference>
<keyword evidence="2" id="KW-0680">Restriction system</keyword>
<dbReference type="CDD" id="cd17261">
    <property type="entry name" value="RMtype1_S_EcoKI-TRD2-CR2_like"/>
    <property type="match status" value="1"/>
</dbReference>
<keyword evidence="3" id="KW-0238">DNA-binding</keyword>
<feature type="domain" description="Type I restriction modification DNA specificity" evidence="4">
    <location>
        <begin position="211"/>
        <end position="375"/>
    </location>
</feature>
<dbReference type="RefSeq" id="WP_184335024.1">
    <property type="nucleotide sequence ID" value="NZ_JACHHZ010000006.1"/>
</dbReference>
<evidence type="ECO:0000256" key="2">
    <source>
        <dbReference type="ARBA" id="ARBA00022747"/>
    </source>
</evidence>
<comment type="caution">
    <text evidence="5">The sequence shown here is derived from an EMBL/GenBank/DDBJ whole genome shotgun (WGS) entry which is preliminary data.</text>
</comment>
<dbReference type="EC" id="3.1.21.3" evidence="5"/>
<dbReference type="GO" id="GO:0003677">
    <property type="term" value="F:DNA binding"/>
    <property type="evidence" value="ECO:0007669"/>
    <property type="project" value="UniProtKB-KW"/>
</dbReference>
<comment type="similarity">
    <text evidence="1">Belongs to the type-I restriction system S methylase family.</text>
</comment>
<evidence type="ECO:0000256" key="1">
    <source>
        <dbReference type="ARBA" id="ARBA00010923"/>
    </source>
</evidence>
<dbReference type="Proteomes" id="UP000588068">
    <property type="component" value="Unassembled WGS sequence"/>
</dbReference>
<evidence type="ECO:0000256" key="3">
    <source>
        <dbReference type="ARBA" id="ARBA00023125"/>
    </source>
</evidence>
<protein>
    <submittedName>
        <fullName evidence="5">Type I restriction enzyme S subunit</fullName>
        <ecNumber evidence="5">3.1.21.3</ecNumber>
    </submittedName>
</protein>
<dbReference type="InterPro" id="IPR051212">
    <property type="entry name" value="Type-I_RE_S_subunit"/>
</dbReference>
<evidence type="ECO:0000313" key="6">
    <source>
        <dbReference type="Proteomes" id="UP000588068"/>
    </source>
</evidence>
<proteinExistence type="inferred from homology"/>
<organism evidence="5 6">
    <name type="scientific">Povalibacter uvarum</name>
    <dbReference type="NCBI Taxonomy" id="732238"/>
    <lineage>
        <taxon>Bacteria</taxon>
        <taxon>Pseudomonadati</taxon>
        <taxon>Pseudomonadota</taxon>
        <taxon>Gammaproteobacteria</taxon>
        <taxon>Steroidobacterales</taxon>
        <taxon>Steroidobacteraceae</taxon>
        <taxon>Povalibacter</taxon>
    </lineage>
</organism>
<dbReference type="PANTHER" id="PTHR43140">
    <property type="entry name" value="TYPE-1 RESTRICTION ENZYME ECOKI SPECIFICITY PROTEIN"/>
    <property type="match status" value="1"/>
</dbReference>
<feature type="domain" description="Type I restriction modification DNA specificity" evidence="4">
    <location>
        <begin position="6"/>
        <end position="183"/>
    </location>
</feature>
<dbReference type="AlphaFoldDB" id="A0A841HQJ2"/>
<keyword evidence="6" id="KW-1185">Reference proteome</keyword>